<dbReference type="AlphaFoldDB" id="A0A0B7AIX7"/>
<name>A0A0B7AIX7_9EUPU</name>
<gene>
    <name evidence="1" type="primary">ORF118578</name>
</gene>
<dbReference type="EMBL" id="HACG01033141">
    <property type="protein sequence ID" value="CEK80006.1"/>
    <property type="molecule type" value="Transcribed_RNA"/>
</dbReference>
<organism evidence="1">
    <name type="scientific">Arion vulgaris</name>
    <dbReference type="NCBI Taxonomy" id="1028688"/>
    <lineage>
        <taxon>Eukaryota</taxon>
        <taxon>Metazoa</taxon>
        <taxon>Spiralia</taxon>
        <taxon>Lophotrochozoa</taxon>
        <taxon>Mollusca</taxon>
        <taxon>Gastropoda</taxon>
        <taxon>Heterobranchia</taxon>
        <taxon>Euthyneura</taxon>
        <taxon>Panpulmonata</taxon>
        <taxon>Eupulmonata</taxon>
        <taxon>Stylommatophora</taxon>
        <taxon>Helicina</taxon>
        <taxon>Arionoidea</taxon>
        <taxon>Arionidae</taxon>
        <taxon>Arion</taxon>
    </lineage>
</organism>
<sequence length="54" mass="6059">MLARHIRHSADVTYLNHSDGQAKCWRGIPSTVKVSPISTTLMDKPYVGKTYQAQ</sequence>
<proteinExistence type="predicted"/>
<accession>A0A0B7AIX7</accession>
<evidence type="ECO:0000313" key="1">
    <source>
        <dbReference type="EMBL" id="CEK80006.1"/>
    </source>
</evidence>
<reference evidence="1" key="1">
    <citation type="submission" date="2014-12" db="EMBL/GenBank/DDBJ databases">
        <title>Insight into the proteome of Arion vulgaris.</title>
        <authorList>
            <person name="Aradska J."/>
            <person name="Bulat T."/>
            <person name="Smidak R."/>
            <person name="Sarate P."/>
            <person name="Gangsoo J."/>
            <person name="Sialana F."/>
            <person name="Bilban M."/>
            <person name="Lubec G."/>
        </authorList>
    </citation>
    <scope>NUCLEOTIDE SEQUENCE</scope>
    <source>
        <tissue evidence="1">Skin</tissue>
    </source>
</reference>
<protein>
    <submittedName>
        <fullName evidence="1">Uncharacterized protein</fullName>
    </submittedName>
</protein>